<dbReference type="Gene3D" id="2.40.440.10">
    <property type="entry name" value="L,D-transpeptidase catalytic domain-like"/>
    <property type="match status" value="1"/>
</dbReference>
<dbReference type="RefSeq" id="WP_111495195.1">
    <property type="nucleotide sequence ID" value="NZ_CP031264.1"/>
</dbReference>
<keyword evidence="2" id="KW-0808">Transferase</keyword>
<dbReference type="OrthoDB" id="8887048at2"/>
<dbReference type="EMBL" id="CP031264">
    <property type="protein sequence ID" value="AXI78001.1"/>
    <property type="molecule type" value="Genomic_DNA"/>
</dbReference>
<dbReference type="SUPFAM" id="SSF141523">
    <property type="entry name" value="L,D-transpeptidase catalytic domain-like"/>
    <property type="match status" value="1"/>
</dbReference>
<dbReference type="AlphaFoldDB" id="A0A345SW96"/>
<keyword evidence="7" id="KW-1133">Transmembrane helix</keyword>
<dbReference type="GO" id="GO:0071555">
    <property type="term" value="P:cell wall organization"/>
    <property type="evidence" value="ECO:0007669"/>
    <property type="project" value="UniProtKB-UniRule"/>
</dbReference>
<feature type="active site" description="Nucleophile" evidence="6">
    <location>
        <position position="210"/>
    </location>
</feature>
<evidence type="ECO:0000256" key="6">
    <source>
        <dbReference type="PROSITE-ProRule" id="PRU01373"/>
    </source>
</evidence>
<reference evidence="10" key="1">
    <citation type="submission" date="2018-07" db="EMBL/GenBank/DDBJ databases">
        <title>Streptacidiphilus bronchialis DSM 106435 chromosome.</title>
        <authorList>
            <person name="Batra D."/>
            <person name="Gulvik C.A."/>
        </authorList>
    </citation>
    <scope>NUCLEOTIDE SEQUENCE [LARGE SCALE GENOMIC DNA]</scope>
    <source>
        <strain evidence="10">DSM 106435</strain>
    </source>
</reference>
<sequence length="240" mass="26468">MQHQRIPGWRPRAAALGRRTGVALATVGLVAPVSLFVVGGEAQAASSCTGKTGPYQRQVESYLKLKADGRQSAKDCRAIQKFQVRYGITPHIGYAGPVTWSKIQQLKASANPNAAGTCPTNRGRIACVDLKRQLLWVQNGKKVVYSPVKIRSGRDGYETRPGLKRVYWRNKDHWSTLYNVAMPYSQFFDGGQAFHGVSIPISTPPGSHGCVNMTNSDAKRLWGVLKLHDYVYVWGKRPGT</sequence>
<keyword evidence="5 6" id="KW-0961">Cell wall biogenesis/degradation</keyword>
<evidence type="ECO:0000256" key="1">
    <source>
        <dbReference type="ARBA" id="ARBA00004752"/>
    </source>
</evidence>
<dbReference type="UniPathway" id="UPA00219"/>
<evidence type="ECO:0000256" key="2">
    <source>
        <dbReference type="ARBA" id="ARBA00022679"/>
    </source>
</evidence>
<evidence type="ECO:0000256" key="4">
    <source>
        <dbReference type="ARBA" id="ARBA00022984"/>
    </source>
</evidence>
<evidence type="ECO:0000313" key="9">
    <source>
        <dbReference type="EMBL" id="AXI78001.1"/>
    </source>
</evidence>
<feature type="transmembrane region" description="Helical" evidence="7">
    <location>
        <begin position="21"/>
        <end position="39"/>
    </location>
</feature>
<dbReference type="GO" id="GO:0018104">
    <property type="term" value="P:peptidoglycan-protein cross-linking"/>
    <property type="evidence" value="ECO:0007669"/>
    <property type="project" value="TreeGrafter"/>
</dbReference>
<feature type="domain" description="L,D-TPase catalytic" evidence="8">
    <location>
        <begin position="124"/>
        <end position="234"/>
    </location>
</feature>
<dbReference type="GO" id="GO:0008360">
    <property type="term" value="P:regulation of cell shape"/>
    <property type="evidence" value="ECO:0007669"/>
    <property type="project" value="UniProtKB-UniRule"/>
</dbReference>
<dbReference type="PANTHER" id="PTHR30582:SF33">
    <property type="entry name" value="EXPORTED PROTEIN"/>
    <property type="match status" value="1"/>
</dbReference>
<gene>
    <name evidence="9" type="ORF">C7M71_011695</name>
</gene>
<name>A0A345SW96_9ACTN</name>
<dbReference type="KEGG" id="stri:C7M71_011695"/>
<dbReference type="InterPro" id="IPR038063">
    <property type="entry name" value="Transpep_catalytic_dom"/>
</dbReference>
<evidence type="ECO:0000256" key="3">
    <source>
        <dbReference type="ARBA" id="ARBA00022960"/>
    </source>
</evidence>
<evidence type="ECO:0000313" key="10">
    <source>
        <dbReference type="Proteomes" id="UP000249340"/>
    </source>
</evidence>
<keyword evidence="7" id="KW-0812">Transmembrane</keyword>
<dbReference type="PANTHER" id="PTHR30582">
    <property type="entry name" value="L,D-TRANSPEPTIDASE"/>
    <property type="match status" value="1"/>
</dbReference>
<dbReference type="Proteomes" id="UP000249340">
    <property type="component" value="Chromosome"/>
</dbReference>
<keyword evidence="7" id="KW-0472">Membrane</keyword>
<feature type="active site" description="Proton donor/acceptor" evidence="6">
    <location>
        <position position="195"/>
    </location>
</feature>
<organism evidence="9 10">
    <name type="scientific">Peterkaempfera bronchialis</name>
    <dbReference type="NCBI Taxonomy" id="2126346"/>
    <lineage>
        <taxon>Bacteria</taxon>
        <taxon>Bacillati</taxon>
        <taxon>Actinomycetota</taxon>
        <taxon>Actinomycetes</taxon>
        <taxon>Kitasatosporales</taxon>
        <taxon>Streptomycetaceae</taxon>
        <taxon>Peterkaempfera</taxon>
    </lineage>
</organism>
<dbReference type="Pfam" id="PF03734">
    <property type="entry name" value="YkuD"/>
    <property type="match status" value="1"/>
</dbReference>
<dbReference type="GO" id="GO:0016740">
    <property type="term" value="F:transferase activity"/>
    <property type="evidence" value="ECO:0007669"/>
    <property type="project" value="UniProtKB-KW"/>
</dbReference>
<comment type="pathway">
    <text evidence="1 6">Cell wall biogenesis; peptidoglycan biosynthesis.</text>
</comment>
<proteinExistence type="predicted"/>
<dbReference type="InterPro" id="IPR005490">
    <property type="entry name" value="LD_TPept_cat_dom"/>
</dbReference>
<dbReference type="GO" id="GO:0071972">
    <property type="term" value="F:peptidoglycan L,D-transpeptidase activity"/>
    <property type="evidence" value="ECO:0007669"/>
    <property type="project" value="TreeGrafter"/>
</dbReference>
<keyword evidence="3 6" id="KW-0133">Cell shape</keyword>
<evidence type="ECO:0000256" key="7">
    <source>
        <dbReference type="SAM" id="Phobius"/>
    </source>
</evidence>
<dbReference type="Gene3D" id="1.10.101.10">
    <property type="entry name" value="PGBD-like superfamily/PGBD"/>
    <property type="match status" value="1"/>
</dbReference>
<dbReference type="CDD" id="cd16913">
    <property type="entry name" value="YkuD_like"/>
    <property type="match status" value="1"/>
</dbReference>
<dbReference type="InterPro" id="IPR036366">
    <property type="entry name" value="PGBDSf"/>
</dbReference>
<evidence type="ECO:0000256" key="5">
    <source>
        <dbReference type="ARBA" id="ARBA00023316"/>
    </source>
</evidence>
<dbReference type="PROSITE" id="PS52029">
    <property type="entry name" value="LD_TPASE"/>
    <property type="match status" value="1"/>
</dbReference>
<evidence type="ECO:0000259" key="8">
    <source>
        <dbReference type="PROSITE" id="PS52029"/>
    </source>
</evidence>
<protein>
    <submittedName>
        <fullName evidence="9">Murein L,D-transpeptidase</fullName>
    </submittedName>
</protein>
<keyword evidence="4 6" id="KW-0573">Peptidoglycan synthesis</keyword>
<accession>A0A345SW96</accession>
<keyword evidence="10" id="KW-1185">Reference proteome</keyword>
<dbReference type="InterPro" id="IPR050979">
    <property type="entry name" value="LD-transpeptidase"/>
</dbReference>
<dbReference type="GO" id="GO:0005576">
    <property type="term" value="C:extracellular region"/>
    <property type="evidence" value="ECO:0007669"/>
    <property type="project" value="TreeGrafter"/>
</dbReference>